<evidence type="ECO:0000313" key="5">
    <source>
        <dbReference type="Proteomes" id="UP000284024"/>
    </source>
</evidence>
<dbReference type="Proteomes" id="UP000284024">
    <property type="component" value="Unassembled WGS sequence"/>
</dbReference>
<evidence type="ECO:0000259" key="2">
    <source>
        <dbReference type="PROSITE" id="PS50943"/>
    </source>
</evidence>
<dbReference type="SMART" id="SM00530">
    <property type="entry name" value="HTH_XRE"/>
    <property type="match status" value="1"/>
</dbReference>
<evidence type="ECO:0000313" key="6">
    <source>
        <dbReference type="Proteomes" id="UP000284220"/>
    </source>
</evidence>
<dbReference type="RefSeq" id="WP_022387976.1">
    <property type="nucleotide sequence ID" value="NZ_JBCJBY010000009.1"/>
</dbReference>
<proteinExistence type="predicted"/>
<comment type="caution">
    <text evidence="3">The sequence shown here is derived from an EMBL/GenBank/DDBJ whole genome shotgun (WGS) entry which is preliminary data.</text>
</comment>
<accession>A0A414SF05</accession>
<sequence length="190" mass="21724">MSFGSRLRDKRKELGITQPALAEKLGVSQSAIGSWETDVNSPRATLLYDLFDILHCDANYLFQDETKQLYKNEASPEEFENIIKKYRELDDHGKDMVDTVLQKEFDRIADIQNAEAKVEIIDVNMDDIKSKSSVADAYVDDGSSNIIDVNLDKTTRQFDTIAAHHEGDCYTDAEQEEIHKFKESVKNKRK</sequence>
<dbReference type="PANTHER" id="PTHR46558">
    <property type="entry name" value="TRACRIPTIONAL REGULATORY PROTEIN-RELATED-RELATED"/>
    <property type="match status" value="1"/>
</dbReference>
<keyword evidence="1" id="KW-0238">DNA-binding</keyword>
<gene>
    <name evidence="4" type="ORF">DW222_08300</name>
    <name evidence="3" type="ORF">DW272_06725</name>
</gene>
<dbReference type="Pfam" id="PF01381">
    <property type="entry name" value="HTH_3"/>
    <property type="match status" value="1"/>
</dbReference>
<dbReference type="InterPro" id="IPR001387">
    <property type="entry name" value="Cro/C1-type_HTH"/>
</dbReference>
<dbReference type="CDD" id="cd00093">
    <property type="entry name" value="HTH_XRE"/>
    <property type="match status" value="1"/>
</dbReference>
<dbReference type="AlphaFoldDB" id="A0A414SF05"/>
<reference evidence="5 6" key="1">
    <citation type="submission" date="2018-08" db="EMBL/GenBank/DDBJ databases">
        <title>A genome reference for cultivated species of the human gut microbiota.</title>
        <authorList>
            <person name="Zou Y."/>
            <person name="Xue W."/>
            <person name="Luo G."/>
        </authorList>
    </citation>
    <scope>NUCLEOTIDE SEQUENCE [LARGE SCALE GENOMIC DNA]</scope>
    <source>
        <strain evidence="4 5">AM18-2AC</strain>
        <strain evidence="3 6">AM22-9LB</strain>
    </source>
</reference>
<dbReference type="Gene3D" id="1.10.260.40">
    <property type="entry name" value="lambda repressor-like DNA-binding domains"/>
    <property type="match status" value="1"/>
</dbReference>
<dbReference type="PROSITE" id="PS50943">
    <property type="entry name" value="HTH_CROC1"/>
    <property type="match status" value="1"/>
</dbReference>
<dbReference type="InterPro" id="IPR010982">
    <property type="entry name" value="Lambda_DNA-bd_dom_sf"/>
</dbReference>
<dbReference type="EMBL" id="QRHZ01000003">
    <property type="protein sequence ID" value="RHG17731.1"/>
    <property type="molecule type" value="Genomic_DNA"/>
</dbReference>
<feature type="domain" description="HTH cro/C1-type" evidence="2">
    <location>
        <begin position="7"/>
        <end position="61"/>
    </location>
</feature>
<organism evidence="3 6">
    <name type="scientific">Blautia obeum</name>
    <dbReference type="NCBI Taxonomy" id="40520"/>
    <lineage>
        <taxon>Bacteria</taxon>
        <taxon>Bacillati</taxon>
        <taxon>Bacillota</taxon>
        <taxon>Clostridia</taxon>
        <taxon>Lachnospirales</taxon>
        <taxon>Lachnospiraceae</taxon>
        <taxon>Blautia</taxon>
    </lineage>
</organism>
<protein>
    <submittedName>
        <fullName evidence="3">XRE family transcriptional regulator</fullName>
    </submittedName>
</protein>
<dbReference type="Proteomes" id="UP000284220">
    <property type="component" value="Unassembled WGS sequence"/>
</dbReference>
<name>A0A414SF05_9FIRM</name>
<evidence type="ECO:0000256" key="1">
    <source>
        <dbReference type="ARBA" id="ARBA00023125"/>
    </source>
</evidence>
<evidence type="ECO:0000313" key="3">
    <source>
        <dbReference type="EMBL" id="RHG17731.1"/>
    </source>
</evidence>
<evidence type="ECO:0000313" key="4">
    <source>
        <dbReference type="EMBL" id="RHH19563.1"/>
    </source>
</evidence>
<dbReference type="EMBL" id="QRJH01000003">
    <property type="protein sequence ID" value="RHH19563.1"/>
    <property type="molecule type" value="Genomic_DNA"/>
</dbReference>
<dbReference type="PANTHER" id="PTHR46558:SF4">
    <property type="entry name" value="DNA-BIDING PHAGE PROTEIN"/>
    <property type="match status" value="1"/>
</dbReference>
<dbReference type="SUPFAM" id="SSF47413">
    <property type="entry name" value="lambda repressor-like DNA-binding domains"/>
    <property type="match status" value="1"/>
</dbReference>
<dbReference type="GO" id="GO:0003677">
    <property type="term" value="F:DNA binding"/>
    <property type="evidence" value="ECO:0007669"/>
    <property type="project" value="UniProtKB-KW"/>
</dbReference>